<dbReference type="Pfam" id="PF00005">
    <property type="entry name" value="ABC_tran"/>
    <property type="match status" value="2"/>
</dbReference>
<sequence>MAHCLPAADSAFGPVVAIDCRGGFDFTLYFEQTALGLLPAALFGAWFPVRLIYLTRASTKTLPSRQTWLKLFIATCLLSLQIATLASWSSHTPLRNAASLPFAVFNVVIGALAIALSWLEDSKSVRPSSPLAIYLFLTSLLDTAQCRTLWLLKRQDGLAPLFTAATALKFVLAMAESRNKRRYLKPTYTSLPPESTTGIANHSFLWWVNGLFKLGMGAVIRPQDLFGLTSYMTSEYLSDRMGSAWSSRQKPERRFELPLATFKVLWFPFLQIVLPRLCLIALTFSQPLLIARVLDLLQRRKTGFSDKQGYGLIGAAFLIYGGLAVIKLHYHIKNARFMTMVRGAIITLVYDHLLQLPVGSCEDGTATTLISADVERITSSLNQLNELWARAIEVAAGIGLLTWQIGWVSVIPLVIVFLSFLGITRIASEMKPRQKIWLEAVQRRIATTTTMLSDMKSIKMMGLAPFFCVEVQKQRAEEVGKMASFQWRLVWQNVVQNIPWIMAPAFTFIVYTVQAVAEGKSSLSTTQAFTSLSIMTLMTDPAAKLLSAIPAISNSIGCFDRVHAFLVTEPRVDARQGPGSAAIQLSNVTIRGGDSQSEVLKNVDLAIQPSAVTLLMGPVGSGKSIMLKAVLGEYPCDSQGFIAISSKRVGFCAQTTWLPKMSIRCAIVGPSTESASYDDEWYRSCVYACDLEQDIAALSQGDETGIGEAGTTLSGGQKLRIALARAIYIRPDIVLLDDVLSGLDARTAKTVLDRLLGPGGLLRRLRTTVVLATHSTNAARYGDVILEIRSKTVIEIRLSDLRTESIQSKIQITTQPTLVEFRETAGEADKITEANEHDDLARATGDSAVYKYYFGGIGKILMGGFIIFGVIEAFCQSFSLIWLKWWTDAGGDDIGLYTAIYFILCLLTLLGMSFYSWILLVRISPKTSRNFHKTLLTSVIAAPMAFFSKADAGSLLNRFSQDMTLIESQLPTGIVVTITNLLGALAAAGLVASGSIYMSATLPLLVIAVFVLQHVYLRTSRQLRLLDIEAKGPVLTHFVESLHGLTTIRALGWVKQFVEQNNGLLDDSQKPFYMLECVQTWLSLVLDLIVGAEAVLVIGLAVGLRQSTSPGLLGVSLNNILLFSGSLSGLISGWTILETSLGSIARLMSFEKTVPNEDVGMDPETVAWPSDGAIEYKSVTAIHGNGSVGISNINLRVGAGQRLALCGRTGSGKSSFVATLLRLMDVSHGTISIDGVDVSSIRPNVVRKRLLTLPQDALVLPGSIRLNLDPEREATNSILMQSLEDVHLATHIGSIGLDGEIPSDFLSHGQKQLLALARALVKKRTRGGRILVLDEAMSSVDAESDAIMQSVVREAFSDCTVIAVVHRIKTILDFGMAAVLDRGEVVELGRPADLVNAGGHFANILQLAS</sequence>
<dbReference type="InterPro" id="IPR027417">
    <property type="entry name" value="P-loop_NTPase"/>
</dbReference>
<proteinExistence type="predicted"/>
<keyword evidence="8 10" id="KW-0472">Membrane</keyword>
<dbReference type="Proteomes" id="UP000766486">
    <property type="component" value="Unassembled WGS sequence"/>
</dbReference>
<dbReference type="InterPro" id="IPR056227">
    <property type="entry name" value="TMD0_ABC"/>
</dbReference>
<feature type="transmembrane region" description="Helical" evidence="10">
    <location>
        <begin position="970"/>
        <end position="991"/>
    </location>
</feature>
<evidence type="ECO:0000256" key="1">
    <source>
        <dbReference type="ARBA" id="ARBA00004651"/>
    </source>
</evidence>
<dbReference type="InterPro" id="IPR011527">
    <property type="entry name" value="ABC1_TM_dom"/>
</dbReference>
<feature type="transmembrane region" description="Helical" evidence="10">
    <location>
        <begin position="1116"/>
        <end position="1137"/>
    </location>
</feature>
<comment type="caution">
    <text evidence="13">The sequence shown here is derived from an EMBL/GenBank/DDBJ whole genome shotgun (WGS) entry which is preliminary data.</text>
</comment>
<keyword evidence="7 10" id="KW-1133">Transmembrane helix</keyword>
<evidence type="ECO:0000256" key="5">
    <source>
        <dbReference type="ARBA" id="ARBA00022741"/>
    </source>
</evidence>
<dbReference type="Gene3D" id="3.40.50.300">
    <property type="entry name" value="P-loop containing nucleotide triphosphate hydrolases"/>
    <property type="match status" value="2"/>
</dbReference>
<feature type="transmembrane region" description="Helical" evidence="10">
    <location>
        <begin position="67"/>
        <end position="88"/>
    </location>
</feature>
<feature type="transmembrane region" description="Helical" evidence="10">
    <location>
        <begin position="100"/>
        <end position="119"/>
    </location>
</feature>
<evidence type="ECO:0000313" key="13">
    <source>
        <dbReference type="EMBL" id="VUC23924.1"/>
    </source>
</evidence>
<feature type="transmembrane region" description="Helical" evidence="10">
    <location>
        <begin position="894"/>
        <end position="919"/>
    </location>
</feature>
<keyword evidence="9" id="KW-0325">Glycoprotein</keyword>
<dbReference type="PANTHER" id="PTHR24223">
    <property type="entry name" value="ATP-BINDING CASSETTE SUB-FAMILY C"/>
    <property type="match status" value="1"/>
</dbReference>
<dbReference type="InterPro" id="IPR036640">
    <property type="entry name" value="ABC1_TM_sf"/>
</dbReference>
<dbReference type="InterPro" id="IPR017871">
    <property type="entry name" value="ABC_transporter-like_CS"/>
</dbReference>
<evidence type="ECO:0000256" key="3">
    <source>
        <dbReference type="ARBA" id="ARBA00022475"/>
    </source>
</evidence>
<feature type="transmembrane region" description="Helical" evidence="10">
    <location>
        <begin position="34"/>
        <end position="55"/>
    </location>
</feature>
<evidence type="ECO:0000256" key="6">
    <source>
        <dbReference type="ARBA" id="ARBA00022840"/>
    </source>
</evidence>
<dbReference type="PROSITE" id="PS50893">
    <property type="entry name" value="ABC_TRANSPORTER_2"/>
    <property type="match status" value="2"/>
</dbReference>
<dbReference type="Pfam" id="PF24357">
    <property type="entry name" value="TMD0_ABC"/>
    <property type="match status" value="1"/>
</dbReference>
<keyword evidence="6" id="KW-0067">ATP-binding</keyword>
<reference evidence="13 14" key="1">
    <citation type="submission" date="2019-06" db="EMBL/GenBank/DDBJ databases">
        <authorList>
            <person name="Broberg M."/>
        </authorList>
    </citation>
    <scope>NUCLEOTIDE SEQUENCE [LARGE SCALE GENOMIC DNA]</scope>
</reference>
<dbReference type="InterPro" id="IPR050173">
    <property type="entry name" value="ABC_transporter_C-like"/>
</dbReference>
<dbReference type="PROSITE" id="PS00211">
    <property type="entry name" value="ABC_TRANSPORTER_1"/>
    <property type="match status" value="1"/>
</dbReference>
<feature type="domain" description="ABC transporter" evidence="11">
    <location>
        <begin position="583"/>
        <end position="815"/>
    </location>
</feature>
<feature type="domain" description="ABC transporter" evidence="11">
    <location>
        <begin position="1174"/>
        <end position="1407"/>
    </location>
</feature>
<evidence type="ECO:0000256" key="8">
    <source>
        <dbReference type="ARBA" id="ARBA00023136"/>
    </source>
</evidence>
<dbReference type="CDD" id="cd18579">
    <property type="entry name" value="ABC_6TM_ABCC_D1"/>
    <property type="match status" value="1"/>
</dbReference>
<name>A0ABY6U1D6_BIOOC</name>
<dbReference type="Gene3D" id="1.20.1560.10">
    <property type="entry name" value="ABC transporter type 1, transmembrane domain"/>
    <property type="match status" value="2"/>
</dbReference>
<keyword evidence="14" id="KW-1185">Reference proteome</keyword>
<evidence type="ECO:0008006" key="15">
    <source>
        <dbReference type="Google" id="ProtNLM"/>
    </source>
</evidence>
<feature type="transmembrane region" description="Helical" evidence="10">
    <location>
        <begin position="405"/>
        <end position="427"/>
    </location>
</feature>
<protein>
    <recommendedName>
        <fullName evidence="15">ABC transporter</fullName>
    </recommendedName>
</protein>
<evidence type="ECO:0000313" key="14">
    <source>
        <dbReference type="Proteomes" id="UP000766486"/>
    </source>
</evidence>
<comment type="subcellular location">
    <subcellularLocation>
        <location evidence="1">Cell membrane</location>
        <topology evidence="1">Multi-pass membrane protein</topology>
    </subcellularLocation>
</comment>
<dbReference type="InterPro" id="IPR044746">
    <property type="entry name" value="ABCC_6TM_D1"/>
</dbReference>
<keyword evidence="5" id="KW-0547">Nucleotide-binding</keyword>
<accession>A0ABY6U1D6</accession>
<dbReference type="SUPFAM" id="SSF52540">
    <property type="entry name" value="P-loop containing nucleoside triphosphate hydrolases"/>
    <property type="match status" value="2"/>
</dbReference>
<dbReference type="SMART" id="SM00382">
    <property type="entry name" value="AAA"/>
    <property type="match status" value="2"/>
</dbReference>
<feature type="transmembrane region" description="Helical" evidence="10">
    <location>
        <begin position="860"/>
        <end position="882"/>
    </location>
</feature>
<dbReference type="PANTHER" id="PTHR24223:SF399">
    <property type="entry name" value="ABC TRANSPORTER ATNG"/>
    <property type="match status" value="1"/>
</dbReference>
<keyword evidence="2" id="KW-0813">Transport</keyword>
<dbReference type="Pfam" id="PF00664">
    <property type="entry name" value="ABC_membrane"/>
    <property type="match status" value="2"/>
</dbReference>
<dbReference type="InterPro" id="IPR003593">
    <property type="entry name" value="AAA+_ATPase"/>
</dbReference>
<feature type="domain" description="ABC transmembrane type-1" evidence="12">
    <location>
        <begin position="277"/>
        <end position="554"/>
    </location>
</feature>
<dbReference type="InterPro" id="IPR044726">
    <property type="entry name" value="ABCC_6TM_D2"/>
</dbReference>
<keyword evidence="3" id="KW-1003">Cell membrane</keyword>
<feature type="transmembrane region" description="Helical" evidence="10">
    <location>
        <begin position="309"/>
        <end position="330"/>
    </location>
</feature>
<dbReference type="CDD" id="cd18580">
    <property type="entry name" value="ABC_6TM_ABCC_D2"/>
    <property type="match status" value="1"/>
</dbReference>
<feature type="transmembrane region" description="Helical" evidence="10">
    <location>
        <begin position="931"/>
        <end position="950"/>
    </location>
</feature>
<feature type="transmembrane region" description="Helical" evidence="10">
    <location>
        <begin position="1081"/>
        <end position="1104"/>
    </location>
</feature>
<evidence type="ECO:0000259" key="12">
    <source>
        <dbReference type="PROSITE" id="PS50929"/>
    </source>
</evidence>
<evidence type="ECO:0000259" key="11">
    <source>
        <dbReference type="PROSITE" id="PS50893"/>
    </source>
</evidence>
<evidence type="ECO:0000256" key="10">
    <source>
        <dbReference type="SAM" id="Phobius"/>
    </source>
</evidence>
<feature type="transmembrane region" description="Helical" evidence="10">
    <location>
        <begin position="996"/>
        <end position="1016"/>
    </location>
</feature>
<evidence type="ECO:0000256" key="9">
    <source>
        <dbReference type="ARBA" id="ARBA00023180"/>
    </source>
</evidence>
<evidence type="ECO:0000256" key="2">
    <source>
        <dbReference type="ARBA" id="ARBA00022448"/>
    </source>
</evidence>
<keyword evidence="4 10" id="KW-0812">Transmembrane</keyword>
<dbReference type="SUPFAM" id="SSF90123">
    <property type="entry name" value="ABC transporter transmembrane region"/>
    <property type="match status" value="2"/>
</dbReference>
<feature type="domain" description="ABC transmembrane type-1" evidence="12">
    <location>
        <begin position="866"/>
        <end position="1139"/>
    </location>
</feature>
<dbReference type="PROSITE" id="PS50929">
    <property type="entry name" value="ABC_TM1F"/>
    <property type="match status" value="2"/>
</dbReference>
<evidence type="ECO:0000256" key="4">
    <source>
        <dbReference type="ARBA" id="ARBA00022692"/>
    </source>
</evidence>
<organism evidence="13 14">
    <name type="scientific">Bionectria ochroleuca</name>
    <name type="common">Gliocladium roseum</name>
    <dbReference type="NCBI Taxonomy" id="29856"/>
    <lineage>
        <taxon>Eukaryota</taxon>
        <taxon>Fungi</taxon>
        <taxon>Dikarya</taxon>
        <taxon>Ascomycota</taxon>
        <taxon>Pezizomycotina</taxon>
        <taxon>Sordariomycetes</taxon>
        <taxon>Hypocreomycetidae</taxon>
        <taxon>Hypocreales</taxon>
        <taxon>Bionectriaceae</taxon>
        <taxon>Clonostachys</taxon>
    </lineage>
</organism>
<dbReference type="InterPro" id="IPR003439">
    <property type="entry name" value="ABC_transporter-like_ATP-bd"/>
</dbReference>
<dbReference type="EMBL" id="CABFNS010000714">
    <property type="protein sequence ID" value="VUC23924.1"/>
    <property type="molecule type" value="Genomic_DNA"/>
</dbReference>
<gene>
    <name evidence="13" type="ORF">CLO192961_LOCUS130562</name>
</gene>
<evidence type="ECO:0000256" key="7">
    <source>
        <dbReference type="ARBA" id="ARBA00022989"/>
    </source>
</evidence>